<proteinExistence type="predicted"/>
<dbReference type="AlphaFoldDB" id="A0A2K8YZB4"/>
<sequence>MFESISEMLVWMMLLIYFSTLAYIRGWRSDFLERINNPSKHDWFTRYMRWLHQDYFLIAVIFIVVFLLLAGKR</sequence>
<reference evidence="2 3" key="1">
    <citation type="submission" date="2017-11" db="EMBL/GenBank/DDBJ databases">
        <title>Taxonomic description and genome sequences of Spirosoma HA7 sp. nov., isolated from pollen microhabitat of Corylus avellana.</title>
        <authorList>
            <person name="Ambika Manirajan B."/>
            <person name="Suarez C."/>
            <person name="Ratering S."/>
            <person name="Geissler-Plaum R."/>
            <person name="Cardinale M."/>
            <person name="Sylvia S."/>
        </authorList>
    </citation>
    <scope>NUCLEOTIDE SEQUENCE [LARGE SCALE GENOMIC DNA]</scope>
    <source>
        <strain evidence="2 3">HA7</strain>
    </source>
</reference>
<dbReference type="EMBL" id="CP025096">
    <property type="protein sequence ID" value="AUD02914.1"/>
    <property type="molecule type" value="Genomic_DNA"/>
</dbReference>
<accession>A0A2K8YZB4</accession>
<evidence type="ECO:0000256" key="1">
    <source>
        <dbReference type="SAM" id="Phobius"/>
    </source>
</evidence>
<protein>
    <submittedName>
        <fullName evidence="2">Uncharacterized protein</fullName>
    </submittedName>
</protein>
<keyword evidence="1" id="KW-0472">Membrane</keyword>
<dbReference type="KEGG" id="spir:CWM47_14380"/>
<feature type="transmembrane region" description="Helical" evidence="1">
    <location>
        <begin position="47"/>
        <end position="70"/>
    </location>
</feature>
<organism evidence="2 3">
    <name type="scientific">Spirosoma pollinicola</name>
    <dbReference type="NCBI Taxonomy" id="2057025"/>
    <lineage>
        <taxon>Bacteria</taxon>
        <taxon>Pseudomonadati</taxon>
        <taxon>Bacteroidota</taxon>
        <taxon>Cytophagia</taxon>
        <taxon>Cytophagales</taxon>
        <taxon>Cytophagaceae</taxon>
        <taxon>Spirosoma</taxon>
    </lineage>
</organism>
<keyword evidence="3" id="KW-1185">Reference proteome</keyword>
<keyword evidence="1" id="KW-0812">Transmembrane</keyword>
<keyword evidence="1" id="KW-1133">Transmembrane helix</keyword>
<evidence type="ECO:0000313" key="3">
    <source>
        <dbReference type="Proteomes" id="UP000232883"/>
    </source>
</evidence>
<dbReference type="Proteomes" id="UP000232883">
    <property type="component" value="Chromosome"/>
</dbReference>
<evidence type="ECO:0000313" key="2">
    <source>
        <dbReference type="EMBL" id="AUD02914.1"/>
    </source>
</evidence>
<name>A0A2K8YZB4_9BACT</name>
<feature type="transmembrane region" description="Helical" evidence="1">
    <location>
        <begin position="9"/>
        <end position="27"/>
    </location>
</feature>
<gene>
    <name evidence="2" type="ORF">CWM47_14380</name>
</gene>